<keyword evidence="8 12" id="KW-0067">ATP-binding</keyword>
<evidence type="ECO:0000259" key="14">
    <source>
        <dbReference type="Pfam" id="PF00294"/>
    </source>
</evidence>
<dbReference type="FunCoup" id="A0A5R8QFE8">
    <property type="interactions" value="296"/>
</dbReference>
<proteinExistence type="inferred from homology"/>
<keyword evidence="10 12" id="KW-0630">Potassium</keyword>
<dbReference type="InterPro" id="IPR002173">
    <property type="entry name" value="Carboh/pur_kinase_PfkB_CS"/>
</dbReference>
<comment type="caution">
    <text evidence="15">The sequence shown here is derived from an EMBL/GenBank/DDBJ whole genome shotgun (WGS) entry which is preliminary data.</text>
</comment>
<dbReference type="GO" id="GO:0004747">
    <property type="term" value="F:ribokinase activity"/>
    <property type="evidence" value="ECO:0007669"/>
    <property type="project" value="UniProtKB-UniRule"/>
</dbReference>
<feature type="binding site" evidence="12">
    <location>
        <position position="285"/>
    </location>
    <ligand>
        <name>K(+)</name>
        <dbReference type="ChEBI" id="CHEBI:29103"/>
    </ligand>
</feature>
<dbReference type="Pfam" id="PF00294">
    <property type="entry name" value="PfkB"/>
    <property type="match status" value="1"/>
</dbReference>
<dbReference type="PANTHER" id="PTHR10584:SF166">
    <property type="entry name" value="RIBOKINASE"/>
    <property type="match status" value="1"/>
</dbReference>
<comment type="subunit">
    <text evidence="12">Homodimer.</text>
</comment>
<feature type="domain" description="Carbohydrate kinase PfkB" evidence="14">
    <location>
        <begin position="1"/>
        <end position="297"/>
    </location>
</feature>
<dbReference type="UniPathway" id="UPA00916">
    <property type="reaction ID" value="UER00889"/>
</dbReference>
<name>A0A5R8QFE8_9FIRM</name>
<dbReference type="GO" id="GO:0005988">
    <property type="term" value="P:lactose metabolic process"/>
    <property type="evidence" value="ECO:0007669"/>
    <property type="project" value="UniProtKB-KW"/>
</dbReference>
<dbReference type="RefSeq" id="WP_138190162.1">
    <property type="nucleotide sequence ID" value="NZ_VBWP01000002.1"/>
</dbReference>
<feature type="binding site" evidence="12">
    <location>
        <position position="294"/>
    </location>
    <ligand>
        <name>K(+)</name>
        <dbReference type="ChEBI" id="CHEBI:29103"/>
    </ligand>
</feature>
<feature type="binding site" evidence="12">
    <location>
        <begin position="11"/>
        <end position="13"/>
    </location>
    <ligand>
        <name>substrate</name>
    </ligand>
</feature>
<evidence type="ECO:0000256" key="12">
    <source>
        <dbReference type="HAMAP-Rule" id="MF_01987"/>
    </source>
</evidence>
<evidence type="ECO:0000256" key="10">
    <source>
        <dbReference type="ARBA" id="ARBA00022958"/>
    </source>
</evidence>
<dbReference type="PRINTS" id="PR00990">
    <property type="entry name" value="RIBOKINASE"/>
</dbReference>
<evidence type="ECO:0000256" key="1">
    <source>
        <dbReference type="ARBA" id="ARBA00005380"/>
    </source>
</evidence>
<keyword evidence="11 12" id="KW-0119">Carbohydrate metabolism</keyword>
<comment type="similarity">
    <text evidence="1">Belongs to the carbohydrate kinase pfkB family.</text>
</comment>
<comment type="pathway">
    <text evidence="13">Carbohydrate metabolism; D-tagatose 6-phosphate degradation; D-glyceraldehyde 3-phosphate and glycerone phosphate from D-tagatose 6-phosphate: step 1/2.</text>
</comment>
<dbReference type="GO" id="GO:0046872">
    <property type="term" value="F:metal ion binding"/>
    <property type="evidence" value="ECO:0007669"/>
    <property type="project" value="UniProtKB-KW"/>
</dbReference>
<comment type="similarity">
    <text evidence="13">Belongs to the carbohydrate kinase PfkB family. LacC subfamily.</text>
</comment>
<dbReference type="PIRSF" id="PIRSF000535">
    <property type="entry name" value="1PFK/6PFK/LacC"/>
    <property type="match status" value="1"/>
</dbReference>
<dbReference type="OrthoDB" id="9775849at2"/>
<evidence type="ECO:0000256" key="8">
    <source>
        <dbReference type="ARBA" id="ARBA00022840"/>
    </source>
</evidence>
<dbReference type="GO" id="GO:0009024">
    <property type="term" value="F:tagatose-6-phosphate kinase activity"/>
    <property type="evidence" value="ECO:0007669"/>
    <property type="project" value="UniProtKB-EC"/>
</dbReference>
<keyword evidence="13" id="KW-0423">Lactose metabolism</keyword>
<evidence type="ECO:0000313" key="15">
    <source>
        <dbReference type="EMBL" id="TLG76524.1"/>
    </source>
</evidence>
<protein>
    <recommendedName>
        <fullName evidence="3 12">Ribokinase</fullName>
        <shortName evidence="12">RK</shortName>
        <ecNumber evidence="2 12">2.7.1.15</ecNumber>
    </recommendedName>
</protein>
<comment type="cofactor">
    <cofactor evidence="12">
        <name>Mg(2+)</name>
        <dbReference type="ChEBI" id="CHEBI:18420"/>
    </cofactor>
    <text evidence="12">Requires a divalent cation, most likely magnesium in vivo, as an electrophilic catalyst to aid phosphoryl group transfer. It is the chelate of the metal and the nucleotide that is the actual substrate.</text>
</comment>
<dbReference type="InterPro" id="IPR029056">
    <property type="entry name" value="Ribokinase-like"/>
</dbReference>
<dbReference type="GO" id="GO:0005524">
    <property type="term" value="F:ATP binding"/>
    <property type="evidence" value="ECO:0007669"/>
    <property type="project" value="UniProtKB-UniRule"/>
</dbReference>
<evidence type="ECO:0000256" key="5">
    <source>
        <dbReference type="ARBA" id="ARBA00022723"/>
    </source>
</evidence>
<dbReference type="AlphaFoldDB" id="A0A5R8QFE8"/>
<dbReference type="NCBIfam" id="TIGR02152">
    <property type="entry name" value="D_ribokin_bact"/>
    <property type="match status" value="1"/>
</dbReference>
<keyword evidence="16" id="KW-1185">Reference proteome</keyword>
<comment type="activity regulation">
    <text evidence="12">Activated by a monovalent cation that binds near, but not in, the active site. The most likely occupant of the site in vivo is potassium. Ion binding induces a conformational change that may alter substrate affinity.</text>
</comment>
<organism evidence="15 16">
    <name type="scientific">Culicoidibacter larvae</name>
    <dbReference type="NCBI Taxonomy" id="2579976"/>
    <lineage>
        <taxon>Bacteria</taxon>
        <taxon>Bacillati</taxon>
        <taxon>Bacillota</taxon>
        <taxon>Culicoidibacteria</taxon>
        <taxon>Culicoidibacterales</taxon>
        <taxon>Culicoidibacteraceae</taxon>
        <taxon>Culicoidibacter</taxon>
    </lineage>
</organism>
<dbReference type="InParanoid" id="A0A5R8QFE8"/>
<dbReference type="PROSITE" id="PS00583">
    <property type="entry name" value="PFKB_KINASES_1"/>
    <property type="match status" value="1"/>
</dbReference>
<feature type="binding site" evidence="12">
    <location>
        <position position="290"/>
    </location>
    <ligand>
        <name>K(+)</name>
        <dbReference type="ChEBI" id="CHEBI:29103"/>
    </ligand>
</feature>
<comment type="pathway">
    <text evidence="12">Carbohydrate metabolism; D-ribose degradation; D-ribose 5-phosphate from beta-D-ribopyranose: step 2/2.</text>
</comment>
<feature type="binding site" evidence="12">
    <location>
        <position position="139"/>
    </location>
    <ligand>
        <name>substrate</name>
    </ligand>
</feature>
<dbReference type="HAMAP" id="MF_01987">
    <property type="entry name" value="Ribokinase"/>
    <property type="match status" value="1"/>
</dbReference>
<comment type="function">
    <text evidence="12">Catalyzes the phosphorylation of ribose at O-5 in a reaction requiring ATP and magnesium. The resulting D-ribose-5-phosphate can then be used either for sythesis of nucleotides, histidine, and tryptophan, or as a component of the pentose phosphate pathway.</text>
</comment>
<evidence type="ECO:0000313" key="16">
    <source>
        <dbReference type="Proteomes" id="UP000306912"/>
    </source>
</evidence>
<dbReference type="GO" id="GO:0005829">
    <property type="term" value="C:cytosol"/>
    <property type="evidence" value="ECO:0007669"/>
    <property type="project" value="TreeGrafter"/>
</dbReference>
<reference evidence="15 16" key="1">
    <citation type="submission" date="2019-05" db="EMBL/GenBank/DDBJ databases">
        <title>Culicoidintestinum kansasii gen. nov., sp. nov. from the gastrointestinal tract of the biting midge, Culicoides sonorensis.</title>
        <authorList>
            <person name="Neupane S."/>
            <person name="Ghosh A."/>
            <person name="Gunther S."/>
            <person name="Martin K."/>
            <person name="Zurek L."/>
        </authorList>
    </citation>
    <scope>NUCLEOTIDE SEQUENCE [LARGE SCALE GENOMIC DNA]</scope>
    <source>
        <strain evidence="15 16">CS-1</strain>
    </source>
</reference>
<evidence type="ECO:0000256" key="4">
    <source>
        <dbReference type="ARBA" id="ARBA00022679"/>
    </source>
</evidence>
<feature type="binding site" evidence="12">
    <location>
        <position position="288"/>
    </location>
    <ligand>
        <name>K(+)</name>
        <dbReference type="ChEBI" id="CHEBI:29103"/>
    </ligand>
</feature>
<dbReference type="CDD" id="cd01174">
    <property type="entry name" value="ribokinase"/>
    <property type="match status" value="1"/>
</dbReference>
<keyword evidence="5 12" id="KW-0479">Metal-binding</keyword>
<dbReference type="InterPro" id="IPR002139">
    <property type="entry name" value="Ribo/fructo_kinase"/>
</dbReference>
<evidence type="ECO:0000256" key="11">
    <source>
        <dbReference type="ARBA" id="ARBA00023277"/>
    </source>
</evidence>
<feature type="binding site" evidence="12">
    <location>
        <position position="279"/>
    </location>
    <ligand>
        <name>ATP</name>
        <dbReference type="ChEBI" id="CHEBI:30616"/>
    </ligand>
</feature>
<keyword evidence="4 12" id="KW-0808">Transferase</keyword>
<dbReference type="UniPathway" id="UPA00704">
    <property type="reaction ID" value="UER00715"/>
</dbReference>
<evidence type="ECO:0000256" key="13">
    <source>
        <dbReference type="PIRNR" id="PIRNR000535"/>
    </source>
</evidence>
<keyword evidence="7 12" id="KW-0418">Kinase</keyword>
<feature type="binding site" evidence="12">
    <location>
        <begin position="252"/>
        <end position="253"/>
    </location>
    <ligand>
        <name>ATP</name>
        <dbReference type="ChEBI" id="CHEBI:30616"/>
    </ligand>
</feature>
<dbReference type="InterPro" id="IPR017583">
    <property type="entry name" value="Tagatose/fructose_Pkinase"/>
</dbReference>
<comment type="similarity">
    <text evidence="12">Belongs to the carbohydrate kinase PfkB family. Ribokinase subfamily.</text>
</comment>
<feature type="active site" description="Proton acceptor" evidence="12">
    <location>
        <position position="253"/>
    </location>
</feature>
<evidence type="ECO:0000256" key="2">
    <source>
        <dbReference type="ARBA" id="ARBA00012035"/>
    </source>
</evidence>
<dbReference type="InterPro" id="IPR011877">
    <property type="entry name" value="Ribokinase"/>
</dbReference>
<feature type="binding site" evidence="12">
    <location>
        <position position="253"/>
    </location>
    <ligand>
        <name>substrate</name>
    </ligand>
</feature>
<keyword evidence="9 12" id="KW-0460">Magnesium</keyword>
<dbReference type="PROSITE" id="PS00584">
    <property type="entry name" value="PFKB_KINASES_2"/>
    <property type="match status" value="1"/>
</dbReference>
<dbReference type="PANTHER" id="PTHR10584">
    <property type="entry name" value="SUGAR KINASE"/>
    <property type="match status" value="1"/>
</dbReference>
<accession>A0A5R8QFE8</accession>
<feature type="binding site" evidence="12">
    <location>
        <position position="183"/>
    </location>
    <ligand>
        <name>ATP</name>
        <dbReference type="ChEBI" id="CHEBI:30616"/>
    </ligand>
</feature>
<dbReference type="Proteomes" id="UP000306912">
    <property type="component" value="Unassembled WGS sequence"/>
</dbReference>
<evidence type="ECO:0000256" key="3">
    <source>
        <dbReference type="ARBA" id="ARBA00016943"/>
    </source>
</evidence>
<dbReference type="GO" id="GO:0019303">
    <property type="term" value="P:D-ribose catabolic process"/>
    <property type="evidence" value="ECO:0007669"/>
    <property type="project" value="UniProtKB-UniRule"/>
</dbReference>
<keyword evidence="6 12" id="KW-0547">Nucleotide-binding</keyword>
<dbReference type="GO" id="GO:2001059">
    <property type="term" value="P:D-tagatose 6-phosphate catabolic process"/>
    <property type="evidence" value="ECO:0007669"/>
    <property type="project" value="UniProtKB-UniPathway"/>
</dbReference>
<feature type="binding site" evidence="12">
    <location>
        <begin position="39"/>
        <end position="43"/>
    </location>
    <ligand>
        <name>substrate</name>
    </ligand>
</feature>
<dbReference type="Gene3D" id="3.40.1190.20">
    <property type="match status" value="1"/>
</dbReference>
<comment type="subcellular location">
    <subcellularLocation>
        <location evidence="12">Cytoplasm</location>
    </subcellularLocation>
</comment>
<dbReference type="EC" id="2.7.1.15" evidence="2 12"/>
<evidence type="ECO:0000256" key="6">
    <source>
        <dbReference type="ARBA" id="ARBA00022741"/>
    </source>
</evidence>
<sequence length="310" mass="33102">MSKICVLGSMNVDTSMLVSTLPEIGETVAGRSVATSAGGKGLNQAVAMKRLGSQVSFIGALGADKNGELLRDLLIEEDIDNQFVKVVDKMTGQAWITIQENGKNTIVTYAGANSAIDVADIDQAKAVIEAAAVTVAQFEVPMAAIIAAFNYAKKAGRLTVLNPAPSKEIPKELLQVTDILVPNETEIEELLGEAFDYADYEQVQKQLRPLFDMGVQYIIVTLGEEGVLVCESGKCAQVAAFPVKAVDTTAAGDSFIGALVSQIYEQPFDSLTDIVRTANYFASLVVQRPGAYSSIPNEYSLAEIKKLAIK</sequence>
<gene>
    <name evidence="12 15" type="primary">rbsK</name>
    <name evidence="15" type="ORF">FEZ08_02605</name>
</gene>
<feature type="binding site" evidence="12">
    <location>
        <position position="247"/>
    </location>
    <ligand>
        <name>K(+)</name>
        <dbReference type="ChEBI" id="CHEBI:29103"/>
    </ligand>
</feature>
<keyword evidence="12" id="KW-0963">Cytoplasm</keyword>
<dbReference type="SUPFAM" id="SSF53613">
    <property type="entry name" value="Ribokinase-like"/>
    <property type="match status" value="1"/>
</dbReference>
<evidence type="ECO:0000256" key="7">
    <source>
        <dbReference type="ARBA" id="ARBA00022777"/>
    </source>
</evidence>
<comment type="catalytic activity">
    <reaction evidence="13">
        <text>D-tagatofuranose 6-phosphate + ATP = D-tagatofuranose 1,6-bisphosphate + ADP + H(+)</text>
        <dbReference type="Rhea" id="RHEA:12420"/>
        <dbReference type="ChEBI" id="CHEBI:15378"/>
        <dbReference type="ChEBI" id="CHEBI:30616"/>
        <dbReference type="ChEBI" id="CHEBI:58694"/>
        <dbReference type="ChEBI" id="CHEBI:58695"/>
        <dbReference type="ChEBI" id="CHEBI:456216"/>
        <dbReference type="EC" id="2.7.1.144"/>
    </reaction>
</comment>
<feature type="binding site" evidence="12">
    <location>
        <begin position="221"/>
        <end position="226"/>
    </location>
    <ligand>
        <name>ATP</name>
        <dbReference type="ChEBI" id="CHEBI:30616"/>
    </ligand>
</feature>
<comment type="catalytic activity">
    <reaction evidence="12">
        <text>D-ribose + ATP = D-ribose 5-phosphate + ADP + H(+)</text>
        <dbReference type="Rhea" id="RHEA:13697"/>
        <dbReference type="ChEBI" id="CHEBI:15378"/>
        <dbReference type="ChEBI" id="CHEBI:30616"/>
        <dbReference type="ChEBI" id="CHEBI:47013"/>
        <dbReference type="ChEBI" id="CHEBI:78346"/>
        <dbReference type="ChEBI" id="CHEBI:456216"/>
        <dbReference type="EC" id="2.7.1.15"/>
    </reaction>
</comment>
<comment type="caution">
    <text evidence="12">Lacks conserved residue(s) required for the propagation of feature annotation.</text>
</comment>
<evidence type="ECO:0000256" key="9">
    <source>
        <dbReference type="ARBA" id="ARBA00022842"/>
    </source>
</evidence>
<dbReference type="InterPro" id="IPR011611">
    <property type="entry name" value="PfkB_dom"/>
</dbReference>
<dbReference type="EMBL" id="VBWP01000002">
    <property type="protein sequence ID" value="TLG76524.1"/>
    <property type="molecule type" value="Genomic_DNA"/>
</dbReference>
<feature type="binding site" evidence="12">
    <location>
        <position position="249"/>
    </location>
    <ligand>
        <name>K(+)</name>
        <dbReference type="ChEBI" id="CHEBI:29103"/>
    </ligand>
</feature>